<evidence type="ECO:0000256" key="1">
    <source>
        <dbReference type="PROSITE-ProRule" id="PRU01360"/>
    </source>
</evidence>
<keyword evidence="5" id="KW-0675">Receptor</keyword>
<evidence type="ECO:0000313" key="5">
    <source>
        <dbReference type="EMBL" id="OAJ66194.1"/>
    </source>
</evidence>
<feature type="domain" description="TonB-dependent receptor plug" evidence="4">
    <location>
        <begin position="71"/>
        <end position="172"/>
    </location>
</feature>
<comment type="subcellular location">
    <subcellularLocation>
        <location evidence="1">Cell outer membrane</location>
        <topology evidence="1">Multi-pass membrane protein</topology>
    </subcellularLocation>
</comment>
<comment type="caution">
    <text evidence="5">The sequence shown here is derived from an EMBL/GenBank/DDBJ whole genome shotgun (WGS) entry which is preliminary data.</text>
</comment>
<keyword evidence="1" id="KW-1134">Transmembrane beta strand</keyword>
<evidence type="ECO:0000259" key="4">
    <source>
        <dbReference type="Pfam" id="PF07715"/>
    </source>
</evidence>
<dbReference type="SUPFAM" id="SSF56935">
    <property type="entry name" value="Porins"/>
    <property type="match status" value="1"/>
</dbReference>
<name>A0A1B6VG50_9PROT</name>
<dbReference type="Proteomes" id="UP000077786">
    <property type="component" value="Unassembled WGS sequence"/>
</dbReference>
<organism evidence="5 6">
    <name type="scientific">Gluconobacter cerinus</name>
    <dbReference type="NCBI Taxonomy" id="38307"/>
    <lineage>
        <taxon>Bacteria</taxon>
        <taxon>Pseudomonadati</taxon>
        <taxon>Pseudomonadota</taxon>
        <taxon>Alphaproteobacteria</taxon>
        <taxon>Acetobacterales</taxon>
        <taxon>Acetobacteraceae</taxon>
        <taxon>Gluconobacter</taxon>
    </lineage>
</organism>
<dbReference type="AlphaFoldDB" id="A0A1B6VG50"/>
<keyword evidence="1" id="KW-0812">Transmembrane</keyword>
<feature type="signal peptide" evidence="3">
    <location>
        <begin position="1"/>
        <end position="19"/>
    </location>
</feature>
<evidence type="ECO:0000256" key="3">
    <source>
        <dbReference type="SAM" id="SignalP"/>
    </source>
</evidence>
<dbReference type="OrthoDB" id="593427at2"/>
<accession>A0A1B6VG50</accession>
<dbReference type="InterPro" id="IPR037066">
    <property type="entry name" value="Plug_dom_sf"/>
</dbReference>
<dbReference type="InterPro" id="IPR039426">
    <property type="entry name" value="TonB-dep_rcpt-like"/>
</dbReference>
<gene>
    <name evidence="5" type="ORF">A0123_03145</name>
</gene>
<dbReference type="GO" id="GO:0009279">
    <property type="term" value="C:cell outer membrane"/>
    <property type="evidence" value="ECO:0007669"/>
    <property type="project" value="UniProtKB-SubCell"/>
</dbReference>
<dbReference type="InterPro" id="IPR012910">
    <property type="entry name" value="Plug_dom"/>
</dbReference>
<evidence type="ECO:0000313" key="6">
    <source>
        <dbReference type="Proteomes" id="UP000077786"/>
    </source>
</evidence>
<dbReference type="Pfam" id="PF07715">
    <property type="entry name" value="Plug"/>
    <property type="match status" value="1"/>
</dbReference>
<comment type="similarity">
    <text evidence="1">Belongs to the TonB-dependent receptor family.</text>
</comment>
<feature type="chain" id="PRO_5008589963" evidence="3">
    <location>
        <begin position="20"/>
        <end position="489"/>
    </location>
</feature>
<protein>
    <submittedName>
        <fullName evidence="5">TonB-dependent receptor</fullName>
    </submittedName>
</protein>
<dbReference type="Gene3D" id="2.170.130.10">
    <property type="entry name" value="TonB-dependent receptor, plug domain"/>
    <property type="match status" value="1"/>
</dbReference>
<evidence type="ECO:0000256" key="2">
    <source>
        <dbReference type="SAM" id="MobiDB-lite"/>
    </source>
</evidence>
<dbReference type="RefSeq" id="WP_083956611.1">
    <property type="nucleotide sequence ID" value="NZ_LUTU01000019.1"/>
</dbReference>
<reference evidence="5 6" key="1">
    <citation type="submission" date="2016-03" db="EMBL/GenBank/DDBJ databases">
        <title>Draft genome sequence of Gluconobacter cerinus strain CECT 9110.</title>
        <authorList>
            <person name="Sainz F."/>
            <person name="Mas A."/>
            <person name="Torija M.J."/>
        </authorList>
    </citation>
    <scope>NUCLEOTIDE SEQUENCE [LARGE SCALE GENOMIC DNA]</scope>
    <source>
        <strain evidence="5 6">CECT 9110</strain>
    </source>
</reference>
<dbReference type="EMBL" id="LUTU01000019">
    <property type="protein sequence ID" value="OAJ66194.1"/>
    <property type="molecule type" value="Genomic_DNA"/>
</dbReference>
<dbReference type="PATRIC" id="fig|38307.3.peg.3287"/>
<sequence length="489" mass="53075">MRYRKVLMLGVGCAVWATASVEAKSTSQAASENKREKSISASGDAEEVKVTAKNAPDGASGHSAGAGMMPVQTVPKARSAFTRDFIAHQPPTQNTASMIASMPGVAVGRNDPLGLDDQRINLTVRGMAQTEIGYLMDGIPAADPSNYKLYTTQNVDNENLARVDLTQGSASPTSPLYNAVGGELTQTLRTPSDHAGGYADFSGGSYSLDREFFRIDTGEIGHTGIRSYASFSHTHAEDWRGPGYTTRYHMDNKTVKEWGHSGAELLVSYNTTTSFYPRFPTLAQWKQYGTNFNWEKDYIPGSANYYRFQQNVRNAITIGAPMHFDLGHQLTAHLTPYYMHSDGYGDVGSSLSNTGSYYGNIPAGNLNVSPSYNGSFPVSITDTFKENNAGLNASLSWKHGHNTLTVGYWYAYFAQPEAATYAAADANGSIASMSGKYPVVSAAGDVLHSYNINFMQQTNTAYIVDEYSALNDRLKLEGSKNPLVLRSAL</sequence>
<keyword evidence="3" id="KW-0732">Signal</keyword>
<feature type="region of interest" description="Disordered" evidence="2">
    <location>
        <begin position="24"/>
        <end position="49"/>
    </location>
</feature>
<proteinExistence type="inferred from homology"/>
<dbReference type="PROSITE" id="PS52016">
    <property type="entry name" value="TONB_DEPENDENT_REC_3"/>
    <property type="match status" value="1"/>
</dbReference>
<keyword evidence="1" id="KW-0472">Membrane</keyword>
<keyword evidence="1" id="KW-0998">Cell outer membrane</keyword>
<keyword evidence="1" id="KW-0813">Transport</keyword>